<gene>
    <name evidence="1" type="ORF">RRG08_049269</name>
</gene>
<proteinExistence type="predicted"/>
<sequence>MEDLDIYSLCPRHVVQFDPSAYLLVTIACRDLVGLRHTLETVTARIPFPLCPALEEADDQLFMFPVSGLGVASSS</sequence>
<evidence type="ECO:0000313" key="2">
    <source>
        <dbReference type="Proteomes" id="UP001283361"/>
    </source>
</evidence>
<dbReference type="Proteomes" id="UP001283361">
    <property type="component" value="Unassembled WGS sequence"/>
</dbReference>
<keyword evidence="2" id="KW-1185">Reference proteome</keyword>
<dbReference type="AlphaFoldDB" id="A0AAE0ZNN2"/>
<dbReference type="EMBL" id="JAWDGP010003606">
    <property type="protein sequence ID" value="KAK3772779.1"/>
    <property type="molecule type" value="Genomic_DNA"/>
</dbReference>
<comment type="caution">
    <text evidence="1">The sequence shown here is derived from an EMBL/GenBank/DDBJ whole genome shotgun (WGS) entry which is preliminary data.</text>
</comment>
<protein>
    <submittedName>
        <fullName evidence="1">Uncharacterized protein</fullName>
    </submittedName>
</protein>
<organism evidence="1 2">
    <name type="scientific">Elysia crispata</name>
    <name type="common">lettuce slug</name>
    <dbReference type="NCBI Taxonomy" id="231223"/>
    <lineage>
        <taxon>Eukaryota</taxon>
        <taxon>Metazoa</taxon>
        <taxon>Spiralia</taxon>
        <taxon>Lophotrochozoa</taxon>
        <taxon>Mollusca</taxon>
        <taxon>Gastropoda</taxon>
        <taxon>Heterobranchia</taxon>
        <taxon>Euthyneura</taxon>
        <taxon>Panpulmonata</taxon>
        <taxon>Sacoglossa</taxon>
        <taxon>Placobranchoidea</taxon>
        <taxon>Plakobranchidae</taxon>
        <taxon>Elysia</taxon>
    </lineage>
</organism>
<evidence type="ECO:0000313" key="1">
    <source>
        <dbReference type="EMBL" id="KAK3772779.1"/>
    </source>
</evidence>
<name>A0AAE0ZNN2_9GAST</name>
<reference evidence="1" key="1">
    <citation type="journal article" date="2023" name="G3 (Bethesda)">
        <title>A reference genome for the long-term kleptoplast-retaining sea slug Elysia crispata morphotype clarki.</title>
        <authorList>
            <person name="Eastman K.E."/>
            <person name="Pendleton A.L."/>
            <person name="Shaikh M.A."/>
            <person name="Suttiyut T."/>
            <person name="Ogas R."/>
            <person name="Tomko P."/>
            <person name="Gavelis G."/>
            <person name="Widhalm J.R."/>
            <person name="Wisecaver J.H."/>
        </authorList>
    </citation>
    <scope>NUCLEOTIDE SEQUENCE</scope>
    <source>
        <strain evidence="1">ECLA1</strain>
    </source>
</reference>
<accession>A0AAE0ZNN2</accession>